<dbReference type="EMBL" id="BAAAZY010000006">
    <property type="protein sequence ID" value="GAA4047324.1"/>
    <property type="molecule type" value="Genomic_DNA"/>
</dbReference>
<comment type="caution">
    <text evidence="2">The sequence shown here is derived from an EMBL/GenBank/DDBJ whole genome shotgun (WGS) entry which is preliminary data.</text>
</comment>
<keyword evidence="3" id="KW-1185">Reference proteome</keyword>
<gene>
    <name evidence="2" type="ORF">GCM10022233_16590</name>
</gene>
<dbReference type="Proteomes" id="UP001499984">
    <property type="component" value="Unassembled WGS sequence"/>
</dbReference>
<feature type="compositionally biased region" description="Low complexity" evidence="1">
    <location>
        <begin position="98"/>
        <end position="115"/>
    </location>
</feature>
<reference evidence="3" key="1">
    <citation type="journal article" date="2019" name="Int. J. Syst. Evol. Microbiol.">
        <title>The Global Catalogue of Microorganisms (GCM) 10K type strain sequencing project: providing services to taxonomists for standard genome sequencing and annotation.</title>
        <authorList>
            <consortium name="The Broad Institute Genomics Platform"/>
            <consortium name="The Broad Institute Genome Sequencing Center for Infectious Disease"/>
            <person name="Wu L."/>
            <person name="Ma J."/>
        </authorList>
    </citation>
    <scope>NUCLEOTIDE SEQUENCE [LARGE SCALE GENOMIC DNA]</scope>
    <source>
        <strain evidence="3">JCM 16925</strain>
    </source>
</reference>
<evidence type="ECO:0000256" key="1">
    <source>
        <dbReference type="SAM" id="MobiDB-lite"/>
    </source>
</evidence>
<protein>
    <submittedName>
        <fullName evidence="2">Uncharacterized protein</fullName>
    </submittedName>
</protein>
<organism evidence="2 3">
    <name type="scientific">Streptomyces shaanxiensis</name>
    <dbReference type="NCBI Taxonomy" id="653357"/>
    <lineage>
        <taxon>Bacteria</taxon>
        <taxon>Bacillati</taxon>
        <taxon>Actinomycetota</taxon>
        <taxon>Actinomycetes</taxon>
        <taxon>Kitasatosporales</taxon>
        <taxon>Streptomycetaceae</taxon>
        <taxon>Streptomyces</taxon>
    </lineage>
</organism>
<feature type="region of interest" description="Disordered" evidence="1">
    <location>
        <begin position="42"/>
        <end position="83"/>
    </location>
</feature>
<evidence type="ECO:0000313" key="3">
    <source>
        <dbReference type="Proteomes" id="UP001499984"/>
    </source>
</evidence>
<feature type="compositionally biased region" description="Low complexity" evidence="1">
    <location>
        <begin position="66"/>
        <end position="82"/>
    </location>
</feature>
<feature type="region of interest" description="Disordered" evidence="1">
    <location>
        <begin position="97"/>
        <end position="124"/>
    </location>
</feature>
<proteinExistence type="predicted"/>
<sequence>MAMPGRFPNRSGISVRFWGSGTAAPPGARGCIGMRLRRVGATGHNEPAAPNFTAPGKRRGPGRTPGGPVTLVAPAKAPPTTAARKDAVMGIRTLNRRTAPAPANANTAGDAPTTAHPSAPPFAAGASTARIPADLMSTLRHKAATFRHRLPHRAQDWAELAHSYLALARTLLPRSRPVRTVTVFIATAATLSEPQDGSAPDRPHPNPNPHPYPRHQGPGPDATP</sequence>
<name>A0ABP7UN26_9ACTN</name>
<evidence type="ECO:0000313" key="2">
    <source>
        <dbReference type="EMBL" id="GAA4047324.1"/>
    </source>
</evidence>
<feature type="region of interest" description="Disordered" evidence="1">
    <location>
        <begin position="190"/>
        <end position="224"/>
    </location>
</feature>
<accession>A0ABP7UN26</accession>